<evidence type="ECO:0000256" key="1">
    <source>
        <dbReference type="SAM" id="MobiDB-lite"/>
    </source>
</evidence>
<organism evidence="3 4">
    <name type="scientific">Pseudozyma flocculosa</name>
    <dbReference type="NCBI Taxonomy" id="84751"/>
    <lineage>
        <taxon>Eukaryota</taxon>
        <taxon>Fungi</taxon>
        <taxon>Dikarya</taxon>
        <taxon>Basidiomycota</taxon>
        <taxon>Ustilaginomycotina</taxon>
        <taxon>Ustilaginomycetes</taxon>
        <taxon>Ustilaginales</taxon>
        <taxon>Ustilaginaceae</taxon>
        <taxon>Pseudozyma</taxon>
    </lineage>
</organism>
<gene>
    <name evidence="3" type="ORF">PSFLO_04115</name>
</gene>
<dbReference type="PROSITE" id="PS50181">
    <property type="entry name" value="FBOX"/>
    <property type="match status" value="1"/>
</dbReference>
<dbReference type="InterPro" id="IPR001810">
    <property type="entry name" value="F-box_dom"/>
</dbReference>
<dbReference type="OrthoDB" id="270318at2759"/>
<reference evidence="3 4" key="1">
    <citation type="submission" date="2018-03" db="EMBL/GenBank/DDBJ databases">
        <authorList>
            <person name="Guldener U."/>
        </authorList>
    </citation>
    <scope>NUCLEOTIDE SEQUENCE [LARGE SCALE GENOMIC DNA]</scope>
    <source>
        <strain evidence="3 4">DAOM196992</strain>
    </source>
</reference>
<feature type="compositionally biased region" description="Acidic residues" evidence="1">
    <location>
        <begin position="1066"/>
        <end position="1087"/>
    </location>
</feature>
<dbReference type="AlphaFoldDB" id="A0A5C3F3X9"/>
<evidence type="ECO:0000313" key="4">
    <source>
        <dbReference type="Proteomes" id="UP000323386"/>
    </source>
</evidence>
<dbReference type="CDD" id="cd09917">
    <property type="entry name" value="F-box_SF"/>
    <property type="match status" value="1"/>
</dbReference>
<dbReference type="SMART" id="SM00256">
    <property type="entry name" value="FBOX"/>
    <property type="match status" value="1"/>
</dbReference>
<evidence type="ECO:0000259" key="2">
    <source>
        <dbReference type="PROSITE" id="PS50181"/>
    </source>
</evidence>
<dbReference type="Pfam" id="PF12937">
    <property type="entry name" value="F-box-like"/>
    <property type="match status" value="1"/>
</dbReference>
<keyword evidence="4" id="KW-1185">Reference proteome</keyword>
<dbReference type="EMBL" id="OOIP01000011">
    <property type="protein sequence ID" value="SPO38636.1"/>
    <property type="molecule type" value="Genomic_DNA"/>
</dbReference>
<proteinExistence type="predicted"/>
<name>A0A5C3F3X9_9BASI</name>
<feature type="domain" description="F-box" evidence="2">
    <location>
        <begin position="34"/>
        <end position="84"/>
    </location>
</feature>
<dbReference type="InterPro" id="IPR036047">
    <property type="entry name" value="F-box-like_dom_sf"/>
</dbReference>
<feature type="region of interest" description="Disordered" evidence="1">
    <location>
        <begin position="969"/>
        <end position="1008"/>
    </location>
</feature>
<feature type="region of interest" description="Disordered" evidence="1">
    <location>
        <begin position="601"/>
        <end position="643"/>
    </location>
</feature>
<feature type="region of interest" description="Disordered" evidence="1">
    <location>
        <begin position="1028"/>
        <end position="1087"/>
    </location>
</feature>
<sequence>MDEDSDVDDAAIALRLPPLAPAPVGGGESGDAPPAYIPQLPIEIIMKIFYSLETSQVLAFSRVSKAFRAVTEDPHCIAEHFIQQHYPHSIFRAISYSRTFTAEVFDNLIKRGAPLSRSLVQELGRGRFGACPSSRYRYYDEEFHDFPYYPTSWGLKLKFSACLAVMKKGEEMYGDGVRFEHLQSDEETVATLTEGTLWSAWSRDSTSLRELMEQGRYLPLPRHEGLTRGETFISRIMAKFPDVVPLALGPCQWEPTGEQRRQALSTVFMCLDQPEGIDACAKILEKAEQLRQYPGFDLTFELASDVVRDSLDADNLRPLRAASIDGFEKQVKVRDGYRALLQLDEKGALDFKLASVVDAAVRKDWTREWPLSSFKALQKAARDFPSNSLLMATPVLLALCQYIQKHGRGAINFGTELECVRITDVSIANTLLSRSITNVDLVLDIAAEVIPDFDEGALVRSTLPKLLCQPFREGILLALHRRRPDFAGMLEEALMVQDFHIQELTAATNHPKLRCHFYKFGQPAASPAPRAAGDAPGMRSILSFETAYRSYSRHDWFSTRALNCKYKSFFTNFWKLNGHTAPGADGAAQDDLIPGPNIFGLTPSFPAEPAQPADSDASGQSSSTAGPSTAPSHGAREQQPTVEPEASHFIFPGHFHNKQSVECVQILGRSPAASLVLSHALINGAGSELMSALVTAMKPLSFDLGHWKLLAWLGQAPPQVMVDAIAYGAPFSTDGNPCDIPRYDMHLLNTKRRIAKGEKALARKIAGAEGDGSSAAAAAAARTPPRFNAARDLKGKETKLALLEAEGKAAASWDAHYPPKTAEDRTAAYTKPSEDHRPVRIGFGRSVVYLSEDETRRRLKSITEWIDHLEGLLRLELKLHSLEVFLAAESGEARAVEKTAFLRELERKYAGAPLPMLRGTQRELQRTVDQFEKHALAKRADAGDFGAALTLELAALEEDFEKHHEAMPALNPDGSKPHAAKRRCVDAKPGRRQSKRVRMAEDDRYEDSADETFDIDRELARERLRKMRARRERVRSKRAAATAAVEGDADLAPDAASGGSGSCLEPGDDDSADDSSDGDIDDEDVEE</sequence>
<feature type="compositionally biased region" description="Low complexity" evidence="1">
    <location>
        <begin position="618"/>
        <end position="632"/>
    </location>
</feature>
<dbReference type="Gene3D" id="1.20.1280.50">
    <property type="match status" value="1"/>
</dbReference>
<accession>A0A5C3F3X9</accession>
<feature type="compositionally biased region" description="Basic residues" evidence="1">
    <location>
        <begin position="1028"/>
        <end position="1038"/>
    </location>
</feature>
<feature type="compositionally biased region" description="Low complexity" evidence="1">
    <location>
        <begin position="1039"/>
        <end position="1052"/>
    </location>
</feature>
<evidence type="ECO:0000313" key="3">
    <source>
        <dbReference type="EMBL" id="SPO38636.1"/>
    </source>
</evidence>
<dbReference type="SUPFAM" id="SSF81383">
    <property type="entry name" value="F-box domain"/>
    <property type="match status" value="1"/>
</dbReference>
<protein>
    <recommendedName>
        <fullName evidence="2">F-box domain-containing protein</fullName>
    </recommendedName>
</protein>
<dbReference type="Proteomes" id="UP000323386">
    <property type="component" value="Unassembled WGS sequence"/>
</dbReference>